<evidence type="ECO:0000256" key="1">
    <source>
        <dbReference type="SAM" id="MobiDB-lite"/>
    </source>
</evidence>
<protein>
    <submittedName>
        <fullName evidence="3">Uncharacterized protein</fullName>
    </submittedName>
</protein>
<keyword evidence="2" id="KW-1133">Transmembrane helix</keyword>
<feature type="transmembrane region" description="Helical" evidence="2">
    <location>
        <begin position="503"/>
        <end position="524"/>
    </location>
</feature>
<organism evidence="3 4">
    <name type="scientific">Durusdinium trenchii</name>
    <dbReference type="NCBI Taxonomy" id="1381693"/>
    <lineage>
        <taxon>Eukaryota</taxon>
        <taxon>Sar</taxon>
        <taxon>Alveolata</taxon>
        <taxon>Dinophyceae</taxon>
        <taxon>Suessiales</taxon>
        <taxon>Symbiodiniaceae</taxon>
        <taxon>Durusdinium</taxon>
    </lineage>
</organism>
<keyword evidence="2" id="KW-0472">Membrane</keyword>
<name>A0ABP0PDK4_9DINO</name>
<evidence type="ECO:0000313" key="4">
    <source>
        <dbReference type="Proteomes" id="UP001642484"/>
    </source>
</evidence>
<dbReference type="EMBL" id="CAXAMN010022806">
    <property type="protein sequence ID" value="CAK9072785.1"/>
    <property type="molecule type" value="Genomic_DNA"/>
</dbReference>
<feature type="transmembrane region" description="Helical" evidence="2">
    <location>
        <begin position="741"/>
        <end position="759"/>
    </location>
</feature>
<gene>
    <name evidence="3" type="ORF">CCMP2556_LOCUS35819</name>
</gene>
<feature type="transmembrane region" description="Helical" evidence="2">
    <location>
        <begin position="620"/>
        <end position="642"/>
    </location>
</feature>
<feature type="transmembrane region" description="Helical" evidence="2">
    <location>
        <begin position="564"/>
        <end position="586"/>
    </location>
</feature>
<feature type="transmembrane region" description="Helical" evidence="2">
    <location>
        <begin position="799"/>
        <end position="816"/>
    </location>
</feature>
<feature type="transmembrane region" description="Helical" evidence="2">
    <location>
        <begin position="688"/>
        <end position="721"/>
    </location>
</feature>
<sequence length="1034" mass="116002">MGDVELATWSDGYEPLGAELQMNARAVEASQNALSHVGAGASESRRGIFSALSQLTCKEVGLGFLAFLHDLWAAGARCIFFDLTYMHVWSKFLAFLCFLNATLLLGEESFYSFMSQLPSSSSCLLNHRVGYCDANGINLFHESVRVQVVLSPVESQSLQLESPSLWTLSLVLVVAFANSRYVTKLQAFLVWPLALLGLLLCSVHAARTLVDLGNCRAISEHHPVTWLAAAPLGNRSAPSAAAERVAEYCWVPPLPNLHGPSAARAGAMVEKEPVADFLSRQGIDINMTLLIRDVWITWMESATFSFRFENHTKVSSYCEVLQMPTMSHCLRWMNSSELGNSISCHGPSLDDVLALQASGAELESLAEAGRSPHLSDRQRLQQLLRISESWQLKLLQSRGCRARISGQNFALRPPSLGEDVPGGEKALERHLLLLAQHMWETEVLDDLLHLHYKVPGVSVAARPSAVELHGTQESYLQPSFVGCVARIFHGCAERVASATLTHFRSLCQATCALLMFLGYVRMLAIRIGCFRWCREHWPSPEPDSTRLYHFYQCMQRLKERVQQALGFLNTRVGVGLLMASLLQVGFTVLANELAMGWISEGNGVRMAEWMKLYPLSMIDGLMILSIWLQLAVFLLAVCYNCILHVHLRSQILALPRHVLFGPERVIPESYQGPDLNELKRMGKTSLVYAMYFPGIVFWHFFYASWILVLVFSFALGCLILVGQPGEVRSVHAQRIWPVLTYGAFLGTVLLAHFVTRLFTQRCLLHQHGQGIRIRCLCLFTWYEVMLFLLSFAVGPTAALWDYLKGFICTVLASLVIQKPNFTQFGELSDYVYCTYCAALLLERMDRDRKDDSPRHRQHEAELHSCQDLQQNCDRWDSKDEPSLLDSSYESKVACLRRTVVFWLLFLGVPLAAAATVGRASYVLGYSCPKFLKAVLPFSKCASEMKKDVCCPWRWAEFYCWAGQVFWGRIHRGGEGASRGRTRVIPVPWPGITRAAPSRQAVSPEPPSRQAVPEEMTSHVTSPDSIDWRKLRRPP</sequence>
<dbReference type="Proteomes" id="UP001642484">
    <property type="component" value="Unassembled WGS sequence"/>
</dbReference>
<evidence type="ECO:0000313" key="3">
    <source>
        <dbReference type="EMBL" id="CAK9072785.1"/>
    </source>
</evidence>
<keyword evidence="2" id="KW-0812">Transmembrane</keyword>
<proteinExistence type="predicted"/>
<feature type="transmembrane region" description="Helical" evidence="2">
    <location>
        <begin position="899"/>
        <end position="921"/>
    </location>
</feature>
<accession>A0ABP0PDK4</accession>
<comment type="caution">
    <text evidence="3">The sequence shown here is derived from an EMBL/GenBank/DDBJ whole genome shotgun (WGS) entry which is preliminary data.</text>
</comment>
<feature type="transmembrane region" description="Helical" evidence="2">
    <location>
        <begin position="771"/>
        <end position="793"/>
    </location>
</feature>
<keyword evidence="4" id="KW-1185">Reference proteome</keyword>
<evidence type="ECO:0000256" key="2">
    <source>
        <dbReference type="SAM" id="Phobius"/>
    </source>
</evidence>
<reference evidence="3 4" key="1">
    <citation type="submission" date="2024-02" db="EMBL/GenBank/DDBJ databases">
        <authorList>
            <person name="Chen Y."/>
            <person name="Shah S."/>
            <person name="Dougan E. K."/>
            <person name="Thang M."/>
            <person name="Chan C."/>
        </authorList>
    </citation>
    <scope>NUCLEOTIDE SEQUENCE [LARGE SCALE GENOMIC DNA]</scope>
</reference>
<feature type="region of interest" description="Disordered" evidence="1">
    <location>
        <begin position="993"/>
        <end position="1034"/>
    </location>
</feature>